<protein>
    <recommendedName>
        <fullName evidence="5">Alpha-L-rhamnosidase six-hairpin glycosidase domain-containing protein</fullName>
    </recommendedName>
</protein>
<evidence type="ECO:0000259" key="1">
    <source>
        <dbReference type="Pfam" id="PF08531"/>
    </source>
</evidence>
<name>A0A402BGA3_9CHLR</name>
<dbReference type="InterPro" id="IPR013737">
    <property type="entry name" value="Bac_rhamnosid_N"/>
</dbReference>
<dbReference type="EMBL" id="BIFT01000002">
    <property type="protein sequence ID" value="GCE30405.1"/>
    <property type="molecule type" value="Genomic_DNA"/>
</dbReference>
<dbReference type="AlphaFoldDB" id="A0A402BGA3"/>
<dbReference type="OrthoDB" id="9761045at2"/>
<dbReference type="InterPro" id="IPR012341">
    <property type="entry name" value="6hp_glycosidase-like_sf"/>
</dbReference>
<accession>A0A402BGA3</accession>
<dbReference type="Pfam" id="PF17389">
    <property type="entry name" value="Bac_rhamnosid6H"/>
    <property type="match status" value="1"/>
</dbReference>
<dbReference type="InterPro" id="IPR035396">
    <property type="entry name" value="Bac_rhamnosid6H"/>
</dbReference>
<proteinExistence type="predicted"/>
<dbReference type="Gene3D" id="2.60.420.10">
    <property type="entry name" value="Maltose phosphorylase, domain 3"/>
    <property type="match status" value="1"/>
</dbReference>
<gene>
    <name evidence="3" type="ORF">KDA_58890</name>
</gene>
<feature type="domain" description="Bacterial alpha-L-rhamnosidase N-terminal" evidence="1">
    <location>
        <begin position="46"/>
        <end position="185"/>
    </location>
</feature>
<sequence length="837" mass="96135">MNLAPARWIWFPSRRTLPNTFVLFRRSFTLPELPLRVHGWVIADSRYRLSVNGQRVQWGPAPADPRFSEVDPLDITVYLHKGDNVIGVEVLYYGHGEGTWISGKPGLLLQLAFSYQDGRQEQLVTDETWLSLLDRAHKPGQYKRWYLRALQEEFDARLQPVDWNVSTYMPDDSWLPAQILDAPADKPAGCGSYKDYLADSAPAASNSSLLPRQIPLLNEQKVSPLKLTSAGYVHWRRDPLDWFEMRTPEAFSISRDLTVVEAQEEERWHCLAPEAENSALYLTFEWTEQLVGWPYFTIEATEGTIVEVIHQESHDPAHTEWLDNHFYSWSRFICRAGQNTFESFDYESLRWLQLHIRNMTGPVTITHIGVRRREYAWPQIPQITCAEPELQRLFAASINTIYNSAQETCVDGMGRERQQYSGDGSHQLWAIRSFFGETRLPTRFLNTYSAGQTHEGYFLDSWPAYDRLVRIAQRQVQTSPWGPILDHSIGFVFDTWYHYLETGDLEAVRMAYGHFKLLASYLDQLRTNDPHNLLPVENMPVTIVWIDHEAYQQQRHKQCAFNLYTAAMLQYALVPLAHAFEDQQLAQHAGQLAEALLTATIQRFWSHERNIFVNNLPWLDEDAGPRLCDRSLATAILFQQCPDNHYQAALQALVECPADMGFSYPANAGWRYWALGRYGRTDSILQDFRQRWASMKSVKYNNTLQEFWDAAADSTAQWSHCPVAPLYILSSEIIGLRATSPGFTHYSVQPQLADLAALSTTLHTVRGSLIFHSVREEAGHRITLQTLIEGEGVLIVPFPIQTELLPLSIESKGPQHYRLQPSQTITFWLPDAPVKAY</sequence>
<evidence type="ECO:0000313" key="3">
    <source>
        <dbReference type="EMBL" id="GCE30405.1"/>
    </source>
</evidence>
<dbReference type="PANTHER" id="PTHR34987:SF2">
    <property type="entry name" value="B, PUTATIVE (AFU_ORTHOLOGUE AFUA_7G05040)-RELATED"/>
    <property type="match status" value="1"/>
</dbReference>
<dbReference type="InterPro" id="IPR008979">
    <property type="entry name" value="Galactose-bd-like_sf"/>
</dbReference>
<dbReference type="SUPFAM" id="SSF48208">
    <property type="entry name" value="Six-hairpin glycosidases"/>
    <property type="match status" value="1"/>
</dbReference>
<evidence type="ECO:0000259" key="2">
    <source>
        <dbReference type="Pfam" id="PF17389"/>
    </source>
</evidence>
<organism evidence="3 4">
    <name type="scientific">Dictyobacter alpinus</name>
    <dbReference type="NCBI Taxonomy" id="2014873"/>
    <lineage>
        <taxon>Bacteria</taxon>
        <taxon>Bacillati</taxon>
        <taxon>Chloroflexota</taxon>
        <taxon>Ktedonobacteria</taxon>
        <taxon>Ktedonobacterales</taxon>
        <taxon>Dictyobacteraceae</taxon>
        <taxon>Dictyobacter</taxon>
    </lineage>
</organism>
<evidence type="ECO:0008006" key="5">
    <source>
        <dbReference type="Google" id="ProtNLM"/>
    </source>
</evidence>
<keyword evidence="4" id="KW-1185">Reference proteome</keyword>
<reference evidence="4" key="1">
    <citation type="submission" date="2018-12" db="EMBL/GenBank/DDBJ databases">
        <title>Tengunoibacter tsumagoiensis gen. nov., sp. nov., Dictyobacter kobayashii sp. nov., D. alpinus sp. nov., and D. joshuensis sp. nov. and description of Dictyobacteraceae fam. nov. within the order Ktedonobacterales isolated from Tengu-no-mugimeshi.</title>
        <authorList>
            <person name="Wang C.M."/>
            <person name="Zheng Y."/>
            <person name="Sakai Y."/>
            <person name="Toyoda A."/>
            <person name="Minakuchi Y."/>
            <person name="Abe K."/>
            <person name="Yokota A."/>
            <person name="Yabe S."/>
        </authorList>
    </citation>
    <scope>NUCLEOTIDE SEQUENCE [LARGE SCALE GENOMIC DNA]</scope>
    <source>
        <strain evidence="4">Uno16</strain>
    </source>
</reference>
<dbReference type="Gene3D" id="1.50.10.10">
    <property type="match status" value="1"/>
</dbReference>
<comment type="caution">
    <text evidence="3">The sequence shown here is derived from an EMBL/GenBank/DDBJ whole genome shotgun (WGS) entry which is preliminary data.</text>
</comment>
<dbReference type="InterPro" id="IPR008928">
    <property type="entry name" value="6-hairpin_glycosidase_sf"/>
</dbReference>
<dbReference type="Gene3D" id="2.60.120.260">
    <property type="entry name" value="Galactose-binding domain-like"/>
    <property type="match status" value="3"/>
</dbReference>
<dbReference type="SUPFAM" id="SSF49785">
    <property type="entry name" value="Galactose-binding domain-like"/>
    <property type="match status" value="1"/>
</dbReference>
<feature type="domain" description="Alpha-L-rhamnosidase six-hairpin glycosidase" evidence="2">
    <location>
        <begin position="380"/>
        <end position="690"/>
    </location>
</feature>
<evidence type="ECO:0000313" key="4">
    <source>
        <dbReference type="Proteomes" id="UP000287171"/>
    </source>
</evidence>
<dbReference type="Proteomes" id="UP000287171">
    <property type="component" value="Unassembled WGS sequence"/>
</dbReference>
<dbReference type="RefSeq" id="WP_126630499.1">
    <property type="nucleotide sequence ID" value="NZ_BIFT01000002.1"/>
</dbReference>
<dbReference type="GO" id="GO:0005975">
    <property type="term" value="P:carbohydrate metabolic process"/>
    <property type="evidence" value="ECO:0007669"/>
    <property type="project" value="InterPro"/>
</dbReference>
<dbReference type="Pfam" id="PF08531">
    <property type="entry name" value="Bac_rhamnosid_N"/>
    <property type="match status" value="1"/>
</dbReference>
<dbReference type="PANTHER" id="PTHR34987">
    <property type="entry name" value="C, PUTATIVE (AFU_ORTHOLOGUE AFUA_3G02880)-RELATED"/>
    <property type="match status" value="1"/>
</dbReference>